<dbReference type="Proteomes" id="UP001607302">
    <property type="component" value="Unassembled WGS sequence"/>
</dbReference>
<organism evidence="2 3">
    <name type="scientific">Vespula squamosa</name>
    <name type="common">Southern yellow jacket</name>
    <name type="synonym">Wasp</name>
    <dbReference type="NCBI Taxonomy" id="30214"/>
    <lineage>
        <taxon>Eukaryota</taxon>
        <taxon>Metazoa</taxon>
        <taxon>Ecdysozoa</taxon>
        <taxon>Arthropoda</taxon>
        <taxon>Hexapoda</taxon>
        <taxon>Insecta</taxon>
        <taxon>Pterygota</taxon>
        <taxon>Neoptera</taxon>
        <taxon>Endopterygota</taxon>
        <taxon>Hymenoptera</taxon>
        <taxon>Apocrita</taxon>
        <taxon>Aculeata</taxon>
        <taxon>Vespoidea</taxon>
        <taxon>Vespidae</taxon>
        <taxon>Vespinae</taxon>
        <taxon>Vespula</taxon>
    </lineage>
</organism>
<dbReference type="EMBL" id="JAUDFV010000027">
    <property type="protein sequence ID" value="KAL2737954.1"/>
    <property type="molecule type" value="Genomic_DNA"/>
</dbReference>
<sequence length="273" mass="32810">MVKKCGIVWNYYNKKVDGSQVIAFCKFCDHSYIQNAARMERHLERCLKCPGEVRRQFIQVRNDKRSNKANFLGIKINDKQRKQESSLERVTDMELEGLNDWHYKNRYYVDEISETIRQCDAKIMIQSKDKSRASQDSNVQSIRNDRNTTIRTKDSNRTDKEMAKIDESEEHKGTIRHKRSLPTRRISRWPLLSIRGAGYSPLQNKIYQEQLSESRALRKIAELELRRKTLELERFQWEFEKDKAQSEIRWAYEMRMMQLQEEHERKLIDQNKN</sequence>
<feature type="compositionally biased region" description="Basic and acidic residues" evidence="1">
    <location>
        <begin position="143"/>
        <end position="154"/>
    </location>
</feature>
<evidence type="ECO:0000313" key="2">
    <source>
        <dbReference type="EMBL" id="KAL2737954.1"/>
    </source>
</evidence>
<keyword evidence="3" id="KW-1185">Reference proteome</keyword>
<protein>
    <recommendedName>
        <fullName evidence="4">BED-type domain-containing protein</fullName>
    </recommendedName>
</protein>
<reference evidence="2 3" key="1">
    <citation type="journal article" date="2024" name="Ann. Entomol. Soc. Am.">
        <title>Genomic analyses of the southern and eastern yellowjacket wasps (Hymenoptera: Vespidae) reveal evolutionary signatures of social life.</title>
        <authorList>
            <person name="Catto M.A."/>
            <person name="Caine P.B."/>
            <person name="Orr S.E."/>
            <person name="Hunt B.G."/>
            <person name="Goodisman M.A.D."/>
        </authorList>
    </citation>
    <scope>NUCLEOTIDE SEQUENCE [LARGE SCALE GENOMIC DNA]</scope>
    <source>
        <strain evidence="2">233</strain>
        <tissue evidence="2">Head and thorax</tissue>
    </source>
</reference>
<name>A0ABD2BZF6_VESSQ</name>
<comment type="caution">
    <text evidence="2">The sequence shown here is derived from an EMBL/GenBank/DDBJ whole genome shotgun (WGS) entry which is preliminary data.</text>
</comment>
<accession>A0ABD2BZF6</accession>
<dbReference type="AlphaFoldDB" id="A0ABD2BZF6"/>
<evidence type="ECO:0000313" key="3">
    <source>
        <dbReference type="Proteomes" id="UP001607302"/>
    </source>
</evidence>
<proteinExistence type="predicted"/>
<evidence type="ECO:0000256" key="1">
    <source>
        <dbReference type="SAM" id="MobiDB-lite"/>
    </source>
</evidence>
<feature type="region of interest" description="Disordered" evidence="1">
    <location>
        <begin position="127"/>
        <end position="154"/>
    </location>
</feature>
<gene>
    <name evidence="2" type="ORF">V1478_002040</name>
</gene>
<evidence type="ECO:0008006" key="4">
    <source>
        <dbReference type="Google" id="ProtNLM"/>
    </source>
</evidence>